<protein>
    <submittedName>
        <fullName evidence="2">Uncharacterized protein</fullName>
    </submittedName>
</protein>
<feature type="region of interest" description="Disordered" evidence="1">
    <location>
        <begin position="1"/>
        <end position="21"/>
    </location>
</feature>
<sequence>MSVATRQRPSSPTPPSPAYDFHHFRPIRYQTKEDIDRFFGTTSAQRREQRLRVREADGHVYFDWIEKDEWQHLLATGTLTSPSSPDDARRRSSGMTCLTLGSPLGEASWAGRRASSAGGVSPLSGTFERVRIEDDERRGRKRTSSALAGRKTVVDDGVPLGADWMSAPAFKRRQSDALAHSPRSSFCAPDERIRIARLPLRKLDAHTLDQAFSARKPATLHIPDILHATQLDTSPSPTESSYATSPALLAPTFDSAPAARRGTFGSMLPLQQQAVEMRRVSDATPPPSAMEFLASPAPGGAFGVQPARAGRLRHAASFDTPSAFALDTHASSQWAQRQRWHSAESPAAVAHERQLRSVRSVTSLRDTPRSAVVGEKGGEADLERRRRISTSSDSSASEGCYTPLAPRVGAKKFDRTRMLHLADAGSATKPSVELLPMRDPVSLTTTTTTTTTAAAADIVTLAAVVPTQVAPRTGTHLRTGPEVYLGIDIPCASIHLHSDPEDNVEPALALSMSASKLRKLKKAQSASADDDDAAGPAGHLRRAASSVSHSSAVQRQPGQGQGYAKGSSRWWSHILG</sequence>
<dbReference type="Proteomes" id="UP000008867">
    <property type="component" value="Chromosome 19"/>
</dbReference>
<dbReference type="AlphaFoldDB" id="E6ZSC7"/>
<dbReference type="VEuPathDB" id="FungiDB:sr16339"/>
<dbReference type="eggNOG" id="ENOG502TABT">
    <property type="taxonomic scope" value="Eukaryota"/>
</dbReference>
<feature type="region of interest" description="Disordered" evidence="1">
    <location>
        <begin position="359"/>
        <end position="401"/>
    </location>
</feature>
<evidence type="ECO:0000256" key="1">
    <source>
        <dbReference type="SAM" id="MobiDB-lite"/>
    </source>
</evidence>
<name>E6ZSC7_SPORE</name>
<proteinExistence type="predicted"/>
<keyword evidence="3" id="KW-1185">Reference proteome</keyword>
<dbReference type="HOGENOM" id="CLU_455695_0_0_1"/>
<gene>
    <name evidence="2" type="ORF">sr16339</name>
</gene>
<accession>E6ZSC7</accession>
<organism evidence="2 3">
    <name type="scientific">Sporisorium reilianum (strain SRZ2)</name>
    <name type="common">Maize head smut fungus</name>
    <dbReference type="NCBI Taxonomy" id="999809"/>
    <lineage>
        <taxon>Eukaryota</taxon>
        <taxon>Fungi</taxon>
        <taxon>Dikarya</taxon>
        <taxon>Basidiomycota</taxon>
        <taxon>Ustilaginomycotina</taxon>
        <taxon>Ustilaginomycetes</taxon>
        <taxon>Ustilaginales</taxon>
        <taxon>Ustilaginaceae</taxon>
        <taxon>Sporisorium</taxon>
    </lineage>
</organism>
<feature type="region of interest" description="Disordered" evidence="1">
    <location>
        <begin position="521"/>
        <end position="576"/>
    </location>
</feature>
<evidence type="ECO:0000313" key="2">
    <source>
        <dbReference type="EMBL" id="CBQ70134.1"/>
    </source>
</evidence>
<dbReference type="EMBL" id="FQ311440">
    <property type="protein sequence ID" value="CBQ70134.1"/>
    <property type="molecule type" value="Genomic_DNA"/>
</dbReference>
<feature type="compositionally biased region" description="Low complexity" evidence="1">
    <location>
        <begin position="543"/>
        <end position="556"/>
    </location>
</feature>
<dbReference type="OrthoDB" id="2546609at2759"/>
<evidence type="ECO:0000313" key="3">
    <source>
        <dbReference type="Proteomes" id="UP000008867"/>
    </source>
</evidence>
<reference evidence="2 3" key="1">
    <citation type="journal article" date="2010" name="Science">
        <title>Pathogenicity determinants in smut fungi revealed by genome comparison.</title>
        <authorList>
            <person name="Schirawski J."/>
            <person name="Mannhaupt G."/>
            <person name="Muench K."/>
            <person name="Brefort T."/>
            <person name="Schipper K."/>
            <person name="Doehlemann G."/>
            <person name="Di Stasio M."/>
            <person name="Roessel N."/>
            <person name="Mendoza-Mendoza A."/>
            <person name="Pester D."/>
            <person name="Mueller O."/>
            <person name="Winterberg B."/>
            <person name="Meyer E."/>
            <person name="Ghareeb H."/>
            <person name="Wollenberg T."/>
            <person name="Muensterkoetter M."/>
            <person name="Wong P."/>
            <person name="Walter M."/>
            <person name="Stukenbrock E."/>
            <person name="Gueldener U."/>
            <person name="Kahmann R."/>
        </authorList>
    </citation>
    <scope>NUCLEOTIDE SEQUENCE [LARGE SCALE GENOMIC DNA]</scope>
    <source>
        <strain evidence="3">SRZ2</strain>
    </source>
</reference>